<dbReference type="Proteomes" id="UP001066276">
    <property type="component" value="Chromosome 3_1"/>
</dbReference>
<proteinExistence type="predicted"/>
<dbReference type="AlphaFoldDB" id="A0AAV7U7V0"/>
<protein>
    <submittedName>
        <fullName evidence="1">Uncharacterized protein</fullName>
    </submittedName>
</protein>
<evidence type="ECO:0000313" key="2">
    <source>
        <dbReference type="Proteomes" id="UP001066276"/>
    </source>
</evidence>
<evidence type="ECO:0000313" key="1">
    <source>
        <dbReference type="EMBL" id="KAJ1185152.1"/>
    </source>
</evidence>
<sequence length="134" mass="14258">MASTTWIEPQDEASIASLAVSGPGLGGRAYIYAGLPFDLLTGRQACCVEMCGSDSMAVVPMLQASVLNLASHAGENLPDGAGDVDLDVNEMIEYDDENLENEELRETAGDEAVWWVQEVVDDAAANVFQAMSQT</sequence>
<reference evidence="1" key="1">
    <citation type="journal article" date="2022" name="bioRxiv">
        <title>Sequencing and chromosome-scale assembly of the giantPleurodeles waltlgenome.</title>
        <authorList>
            <person name="Brown T."/>
            <person name="Elewa A."/>
            <person name="Iarovenko S."/>
            <person name="Subramanian E."/>
            <person name="Araus A.J."/>
            <person name="Petzold A."/>
            <person name="Susuki M."/>
            <person name="Suzuki K.-i.T."/>
            <person name="Hayashi T."/>
            <person name="Toyoda A."/>
            <person name="Oliveira C."/>
            <person name="Osipova E."/>
            <person name="Leigh N.D."/>
            <person name="Simon A."/>
            <person name="Yun M.H."/>
        </authorList>
    </citation>
    <scope>NUCLEOTIDE SEQUENCE</scope>
    <source>
        <strain evidence="1">20211129_DDA</strain>
        <tissue evidence="1">Liver</tissue>
    </source>
</reference>
<accession>A0AAV7U7V0</accession>
<comment type="caution">
    <text evidence="1">The sequence shown here is derived from an EMBL/GenBank/DDBJ whole genome shotgun (WGS) entry which is preliminary data.</text>
</comment>
<gene>
    <name evidence="1" type="ORF">NDU88_001947</name>
</gene>
<organism evidence="1 2">
    <name type="scientific">Pleurodeles waltl</name>
    <name type="common">Iberian ribbed newt</name>
    <dbReference type="NCBI Taxonomy" id="8319"/>
    <lineage>
        <taxon>Eukaryota</taxon>
        <taxon>Metazoa</taxon>
        <taxon>Chordata</taxon>
        <taxon>Craniata</taxon>
        <taxon>Vertebrata</taxon>
        <taxon>Euteleostomi</taxon>
        <taxon>Amphibia</taxon>
        <taxon>Batrachia</taxon>
        <taxon>Caudata</taxon>
        <taxon>Salamandroidea</taxon>
        <taxon>Salamandridae</taxon>
        <taxon>Pleurodelinae</taxon>
        <taxon>Pleurodeles</taxon>
    </lineage>
</organism>
<name>A0AAV7U7V0_PLEWA</name>
<keyword evidence="2" id="KW-1185">Reference proteome</keyword>
<dbReference type="EMBL" id="JANPWB010000005">
    <property type="protein sequence ID" value="KAJ1185152.1"/>
    <property type="molecule type" value="Genomic_DNA"/>
</dbReference>